<evidence type="ECO:0000313" key="3">
    <source>
        <dbReference type="Proteomes" id="UP000319004"/>
    </source>
</evidence>
<dbReference type="Pfam" id="PF03796">
    <property type="entry name" value="DnaB_C"/>
    <property type="match status" value="1"/>
</dbReference>
<keyword evidence="2" id="KW-0347">Helicase</keyword>
<proteinExistence type="predicted"/>
<keyword evidence="3" id="KW-1185">Reference proteome</keyword>
<dbReference type="OrthoDB" id="278253at2"/>
<dbReference type="GO" id="GO:0005829">
    <property type="term" value="C:cytosol"/>
    <property type="evidence" value="ECO:0007669"/>
    <property type="project" value="TreeGrafter"/>
</dbReference>
<dbReference type="InterPro" id="IPR007694">
    <property type="entry name" value="DNA_helicase_DnaB-like_C"/>
</dbReference>
<dbReference type="InterPro" id="IPR027417">
    <property type="entry name" value="P-loop_NTPase"/>
</dbReference>
<dbReference type="GO" id="GO:0003678">
    <property type="term" value="F:DNA helicase activity"/>
    <property type="evidence" value="ECO:0007669"/>
    <property type="project" value="InterPro"/>
</dbReference>
<feature type="domain" description="SF4 helicase" evidence="1">
    <location>
        <begin position="169"/>
        <end position="418"/>
    </location>
</feature>
<sequence>MNEYTDEAIEQFQRKYDQAVEEASRKTAAVKLLAREAKRRQIDLGTIPAGDLPEVKTDKGLTIKVESVAFDGNHSGTVRDESGESMPFGWIVTSDDDRSRFIKSVVAKWPDETPESIEAVIDVFSSRWETLQASRDTDDSEKPLTRCGIEILHELLDDLHDGRGDVLYTLGNALEGFEIGPGLIAALGAGPGVGKTALAGQVTFEVLQHNTGVQVYIANAESTFKALLKRELAGRTSVPPKALRFADLTAGQLAEVDFAAAEIAEHVGADRLNVMPIELCTMEGLGRLMREREPGFLIVDYIQKFAPYGKDIRQGVNEVMTLLRVMASKGWGILALSATSRTTGKSSSGHDTSKLTLASFKESGEIEFNVDSAYLLRDCGEVEPGVRGVRNIALDCVKNRHGDQIRKELVFDMPRMRFGTPDPMPHDFGEYGGNLGDQPWKAKG</sequence>
<dbReference type="KEGG" id="snep:Enr13x_27960"/>
<dbReference type="PANTHER" id="PTHR30153:SF2">
    <property type="entry name" value="REPLICATIVE DNA HELICASE"/>
    <property type="match status" value="1"/>
</dbReference>
<dbReference type="GO" id="GO:0006260">
    <property type="term" value="P:DNA replication"/>
    <property type="evidence" value="ECO:0007669"/>
    <property type="project" value="InterPro"/>
</dbReference>
<dbReference type="GO" id="GO:0005524">
    <property type="term" value="F:ATP binding"/>
    <property type="evidence" value="ECO:0007669"/>
    <property type="project" value="InterPro"/>
</dbReference>
<dbReference type="PANTHER" id="PTHR30153">
    <property type="entry name" value="REPLICATIVE DNA HELICASE DNAB"/>
    <property type="match status" value="1"/>
</dbReference>
<organism evidence="2 3">
    <name type="scientific">Stieleria neptunia</name>
    <dbReference type="NCBI Taxonomy" id="2527979"/>
    <lineage>
        <taxon>Bacteria</taxon>
        <taxon>Pseudomonadati</taxon>
        <taxon>Planctomycetota</taxon>
        <taxon>Planctomycetia</taxon>
        <taxon>Pirellulales</taxon>
        <taxon>Pirellulaceae</taxon>
        <taxon>Stieleria</taxon>
    </lineage>
</organism>
<evidence type="ECO:0000259" key="1">
    <source>
        <dbReference type="Pfam" id="PF03796"/>
    </source>
</evidence>
<protein>
    <submittedName>
        <fullName evidence="2">Replicative DNA helicase</fullName>
    </submittedName>
</protein>
<evidence type="ECO:0000313" key="2">
    <source>
        <dbReference type="EMBL" id="QDV42944.1"/>
    </source>
</evidence>
<gene>
    <name evidence="2" type="ORF">Enr13x_27960</name>
</gene>
<dbReference type="SUPFAM" id="SSF52540">
    <property type="entry name" value="P-loop containing nucleoside triphosphate hydrolases"/>
    <property type="match status" value="1"/>
</dbReference>
<dbReference type="Proteomes" id="UP000319004">
    <property type="component" value="Chromosome"/>
</dbReference>
<accession>A0A518HQ22</accession>
<keyword evidence="2" id="KW-0378">Hydrolase</keyword>
<reference evidence="2 3" key="1">
    <citation type="submission" date="2019-03" db="EMBL/GenBank/DDBJ databases">
        <title>Deep-cultivation of Planctomycetes and their phenomic and genomic characterization uncovers novel biology.</title>
        <authorList>
            <person name="Wiegand S."/>
            <person name="Jogler M."/>
            <person name="Boedeker C."/>
            <person name="Pinto D."/>
            <person name="Vollmers J."/>
            <person name="Rivas-Marin E."/>
            <person name="Kohn T."/>
            <person name="Peeters S.H."/>
            <person name="Heuer A."/>
            <person name="Rast P."/>
            <person name="Oberbeckmann S."/>
            <person name="Bunk B."/>
            <person name="Jeske O."/>
            <person name="Meyerdierks A."/>
            <person name="Storesund J.E."/>
            <person name="Kallscheuer N."/>
            <person name="Luecker S."/>
            <person name="Lage O.M."/>
            <person name="Pohl T."/>
            <person name="Merkel B.J."/>
            <person name="Hornburger P."/>
            <person name="Mueller R.-W."/>
            <person name="Bruemmer F."/>
            <person name="Labrenz M."/>
            <person name="Spormann A.M."/>
            <person name="Op den Camp H."/>
            <person name="Overmann J."/>
            <person name="Amann R."/>
            <person name="Jetten M.S.M."/>
            <person name="Mascher T."/>
            <person name="Medema M.H."/>
            <person name="Devos D.P."/>
            <person name="Kaster A.-K."/>
            <person name="Ovreas L."/>
            <person name="Rohde M."/>
            <person name="Galperin M.Y."/>
            <person name="Jogler C."/>
        </authorList>
    </citation>
    <scope>NUCLEOTIDE SEQUENCE [LARGE SCALE GENOMIC DNA]</scope>
    <source>
        <strain evidence="2 3">Enr13</strain>
    </source>
</reference>
<dbReference type="RefSeq" id="WP_145386701.1">
    <property type="nucleotide sequence ID" value="NZ_CP037423.1"/>
</dbReference>
<keyword evidence="2" id="KW-0067">ATP-binding</keyword>
<dbReference type="AlphaFoldDB" id="A0A518HQ22"/>
<dbReference type="Gene3D" id="3.40.50.300">
    <property type="entry name" value="P-loop containing nucleotide triphosphate hydrolases"/>
    <property type="match status" value="1"/>
</dbReference>
<dbReference type="EMBL" id="CP037423">
    <property type="protein sequence ID" value="QDV42944.1"/>
    <property type="molecule type" value="Genomic_DNA"/>
</dbReference>
<name>A0A518HQ22_9BACT</name>
<keyword evidence="2" id="KW-0547">Nucleotide-binding</keyword>